<accession>A0A2T0SYZ0</accession>
<organism evidence="1 2">
    <name type="scientific">Umezawaea tangerina</name>
    <dbReference type="NCBI Taxonomy" id="84725"/>
    <lineage>
        <taxon>Bacteria</taxon>
        <taxon>Bacillati</taxon>
        <taxon>Actinomycetota</taxon>
        <taxon>Actinomycetes</taxon>
        <taxon>Pseudonocardiales</taxon>
        <taxon>Pseudonocardiaceae</taxon>
        <taxon>Umezawaea</taxon>
    </lineage>
</organism>
<dbReference type="AlphaFoldDB" id="A0A2T0SYZ0"/>
<reference evidence="1 2" key="1">
    <citation type="submission" date="2018-03" db="EMBL/GenBank/DDBJ databases">
        <title>Genomic Encyclopedia of Archaeal and Bacterial Type Strains, Phase II (KMG-II): from individual species to whole genera.</title>
        <authorList>
            <person name="Goeker M."/>
        </authorList>
    </citation>
    <scope>NUCLEOTIDE SEQUENCE [LARGE SCALE GENOMIC DNA]</scope>
    <source>
        <strain evidence="1 2">DSM 44720</strain>
    </source>
</reference>
<proteinExistence type="predicted"/>
<comment type="caution">
    <text evidence="1">The sequence shown here is derived from an EMBL/GenBank/DDBJ whole genome shotgun (WGS) entry which is preliminary data.</text>
</comment>
<sequence length="31" mass="3390">MGYPVAKQKDRVLQDIGISVASTLDDDRAAR</sequence>
<evidence type="ECO:0000313" key="2">
    <source>
        <dbReference type="Proteomes" id="UP000239494"/>
    </source>
</evidence>
<name>A0A2T0SYZ0_9PSEU</name>
<gene>
    <name evidence="1" type="ORF">CLV43_10826</name>
</gene>
<evidence type="ECO:0000313" key="1">
    <source>
        <dbReference type="EMBL" id="PRY38626.1"/>
    </source>
</evidence>
<keyword evidence="2" id="KW-1185">Reference proteome</keyword>
<dbReference type="EMBL" id="PVTF01000008">
    <property type="protein sequence ID" value="PRY38626.1"/>
    <property type="molecule type" value="Genomic_DNA"/>
</dbReference>
<dbReference type="Proteomes" id="UP000239494">
    <property type="component" value="Unassembled WGS sequence"/>
</dbReference>
<protein>
    <submittedName>
        <fullName evidence="1">Uncharacterized protein</fullName>
    </submittedName>
</protein>